<proteinExistence type="inferred from homology"/>
<sequence>RPEVRNAVDKATARQLADAFRSFDKDPELRVAILTGAGGRFCAGAGHNQDLKAILANTEVTQSTSEATSNALDPDMSKDGPMGPTRMFLSKPVIAAISGHAVAGGMELALWADLRVIDDTSVFGIFCRTKGVPLIDGGTFRLPKLIGYSAAMDLTLTGRPVYPDEAMKLNLANYRAPKNVTALEEAIKLAQLLASHPQHCMRNDRAAMLDRQAEMEALKREFDQGLKTLQSGEFRSAVGRFLGKL</sequence>
<dbReference type="Gene3D" id="3.90.226.10">
    <property type="entry name" value="2-enoyl-CoA Hydratase, Chain A, domain 1"/>
    <property type="match status" value="1"/>
</dbReference>
<dbReference type="PANTHER" id="PTHR43802">
    <property type="entry name" value="ENOYL-COA HYDRATASE"/>
    <property type="match status" value="1"/>
</dbReference>
<evidence type="ECO:0008006" key="5">
    <source>
        <dbReference type="Google" id="ProtNLM"/>
    </source>
</evidence>
<feature type="non-terminal residue" evidence="3">
    <location>
        <position position="1"/>
    </location>
</feature>
<keyword evidence="4" id="KW-1185">Reference proteome</keyword>
<organism evidence="3 4">
    <name type="scientific">Umbelopsis vinacea</name>
    <dbReference type="NCBI Taxonomy" id="44442"/>
    <lineage>
        <taxon>Eukaryota</taxon>
        <taxon>Fungi</taxon>
        <taxon>Fungi incertae sedis</taxon>
        <taxon>Mucoromycota</taxon>
        <taxon>Mucoromycotina</taxon>
        <taxon>Umbelopsidomycetes</taxon>
        <taxon>Umbelopsidales</taxon>
        <taxon>Umbelopsidaceae</taxon>
        <taxon>Umbelopsis</taxon>
    </lineage>
</organism>
<dbReference type="InterPro" id="IPR001753">
    <property type="entry name" value="Enoyl-CoA_hydra/iso"/>
</dbReference>
<dbReference type="OrthoDB" id="2018133at2759"/>
<dbReference type="AlphaFoldDB" id="A0A8H7QBR2"/>
<comment type="similarity">
    <text evidence="1 2">Belongs to the enoyl-CoA hydratase/isomerase family.</text>
</comment>
<dbReference type="InterPro" id="IPR018376">
    <property type="entry name" value="Enoyl-CoA_hyd/isom_CS"/>
</dbReference>
<protein>
    <recommendedName>
        <fullName evidence="5">Enoyl-CoA hydratase</fullName>
    </recommendedName>
</protein>
<reference evidence="3" key="1">
    <citation type="submission" date="2020-12" db="EMBL/GenBank/DDBJ databases">
        <title>Metabolic potential, ecology and presence of endohyphal bacteria is reflected in genomic diversity of Mucoromycotina.</title>
        <authorList>
            <person name="Muszewska A."/>
            <person name="Okrasinska A."/>
            <person name="Steczkiewicz K."/>
            <person name="Drgas O."/>
            <person name="Orlowska M."/>
            <person name="Perlinska-Lenart U."/>
            <person name="Aleksandrzak-Piekarczyk T."/>
            <person name="Szatraj K."/>
            <person name="Zielenkiewicz U."/>
            <person name="Pilsyk S."/>
            <person name="Malc E."/>
            <person name="Mieczkowski P."/>
            <person name="Kruszewska J.S."/>
            <person name="Biernat P."/>
            <person name="Pawlowska J."/>
        </authorList>
    </citation>
    <scope>NUCLEOTIDE SEQUENCE</scope>
    <source>
        <strain evidence="3">WA0000051536</strain>
    </source>
</reference>
<dbReference type="Pfam" id="PF00378">
    <property type="entry name" value="ECH_1"/>
    <property type="match status" value="1"/>
</dbReference>
<evidence type="ECO:0000313" key="4">
    <source>
        <dbReference type="Proteomes" id="UP000612746"/>
    </source>
</evidence>
<evidence type="ECO:0000256" key="1">
    <source>
        <dbReference type="ARBA" id="ARBA00005254"/>
    </source>
</evidence>
<gene>
    <name evidence="3" type="ORF">INT44_004317</name>
</gene>
<dbReference type="GO" id="GO:0003824">
    <property type="term" value="F:catalytic activity"/>
    <property type="evidence" value="ECO:0007669"/>
    <property type="project" value="InterPro"/>
</dbReference>
<evidence type="ECO:0000256" key="2">
    <source>
        <dbReference type="RuleBase" id="RU003707"/>
    </source>
</evidence>
<dbReference type="CDD" id="cd06558">
    <property type="entry name" value="crotonase-like"/>
    <property type="match status" value="1"/>
</dbReference>
<dbReference type="NCBIfam" id="NF006108">
    <property type="entry name" value="PRK08259.1"/>
    <property type="match status" value="1"/>
</dbReference>
<evidence type="ECO:0000313" key="3">
    <source>
        <dbReference type="EMBL" id="KAG2189175.1"/>
    </source>
</evidence>
<dbReference type="PANTHER" id="PTHR43802:SF1">
    <property type="entry name" value="IP11341P-RELATED"/>
    <property type="match status" value="1"/>
</dbReference>
<name>A0A8H7QBR2_9FUNG</name>
<accession>A0A8H7QBR2</accession>
<dbReference type="SUPFAM" id="SSF52096">
    <property type="entry name" value="ClpP/crotonase"/>
    <property type="match status" value="1"/>
</dbReference>
<dbReference type="Proteomes" id="UP000612746">
    <property type="component" value="Unassembled WGS sequence"/>
</dbReference>
<dbReference type="PROSITE" id="PS00166">
    <property type="entry name" value="ENOYL_COA_HYDRATASE"/>
    <property type="match status" value="1"/>
</dbReference>
<dbReference type="Gene3D" id="1.10.287.2460">
    <property type="match status" value="1"/>
</dbReference>
<dbReference type="EMBL" id="JAEPRA010000001">
    <property type="protein sequence ID" value="KAG2189175.1"/>
    <property type="molecule type" value="Genomic_DNA"/>
</dbReference>
<dbReference type="InterPro" id="IPR029045">
    <property type="entry name" value="ClpP/crotonase-like_dom_sf"/>
</dbReference>
<comment type="caution">
    <text evidence="3">The sequence shown here is derived from an EMBL/GenBank/DDBJ whole genome shotgun (WGS) entry which is preliminary data.</text>
</comment>